<evidence type="ECO:0008006" key="5">
    <source>
        <dbReference type="Google" id="ProtNLM"/>
    </source>
</evidence>
<evidence type="ECO:0000313" key="4">
    <source>
        <dbReference type="Proteomes" id="UP000177197"/>
    </source>
</evidence>
<evidence type="ECO:0000313" key="3">
    <source>
        <dbReference type="EMBL" id="OGD39649.1"/>
    </source>
</evidence>
<dbReference type="SUPFAM" id="SSF143011">
    <property type="entry name" value="RelE-like"/>
    <property type="match status" value="1"/>
</dbReference>
<dbReference type="AlphaFoldDB" id="A0A1F5C9W0"/>
<dbReference type="PANTHER" id="PTHR35601">
    <property type="entry name" value="TOXIN RELE"/>
    <property type="match status" value="1"/>
</dbReference>
<dbReference type="InterPro" id="IPR035093">
    <property type="entry name" value="RelE/ParE_toxin_dom_sf"/>
</dbReference>
<dbReference type="InterPro" id="IPR007712">
    <property type="entry name" value="RelE/ParE_toxin"/>
</dbReference>
<keyword evidence="2" id="KW-1277">Toxin-antitoxin system</keyword>
<dbReference type="Proteomes" id="UP000177197">
    <property type="component" value="Unassembled WGS sequence"/>
</dbReference>
<evidence type="ECO:0000256" key="1">
    <source>
        <dbReference type="ARBA" id="ARBA00006226"/>
    </source>
</evidence>
<organism evidence="3 4">
    <name type="scientific">Candidatus Azambacteria bacterium RIFCSPLOWO2_02_FULL_44_14</name>
    <dbReference type="NCBI Taxonomy" id="1797306"/>
    <lineage>
        <taxon>Bacteria</taxon>
        <taxon>Candidatus Azamiibacteriota</taxon>
    </lineage>
</organism>
<dbReference type="Pfam" id="PF05016">
    <property type="entry name" value="ParE_toxin"/>
    <property type="match status" value="1"/>
</dbReference>
<dbReference type="Gene3D" id="3.30.2310.20">
    <property type="entry name" value="RelE-like"/>
    <property type="match status" value="1"/>
</dbReference>
<gene>
    <name evidence="3" type="ORF">A3I30_04100</name>
</gene>
<protein>
    <recommendedName>
        <fullName evidence="5">Plasmid stabilization protein</fullName>
    </recommendedName>
</protein>
<proteinExistence type="inferred from homology"/>
<dbReference type="PANTHER" id="PTHR35601:SF1">
    <property type="entry name" value="TOXIN RELE"/>
    <property type="match status" value="1"/>
</dbReference>
<dbReference type="EMBL" id="MEYV01000022">
    <property type="protein sequence ID" value="OGD39649.1"/>
    <property type="molecule type" value="Genomic_DNA"/>
</dbReference>
<name>A0A1F5C9W0_9BACT</name>
<comment type="similarity">
    <text evidence="1">Belongs to the RelE toxin family.</text>
</comment>
<sequence>MEIYYTDKASKDLESLPREIQKRIASKMRFYAGQKDPMKFAKRLINPIEGEFRFRVGDYRIFFDVIKNRIYVLSISRRDKAYD</sequence>
<reference evidence="3 4" key="1">
    <citation type="journal article" date="2016" name="Nat. Commun.">
        <title>Thousands of microbial genomes shed light on interconnected biogeochemical processes in an aquifer system.</title>
        <authorList>
            <person name="Anantharaman K."/>
            <person name="Brown C.T."/>
            <person name="Hug L.A."/>
            <person name="Sharon I."/>
            <person name="Castelle C.J."/>
            <person name="Probst A.J."/>
            <person name="Thomas B.C."/>
            <person name="Singh A."/>
            <person name="Wilkins M.J."/>
            <person name="Karaoz U."/>
            <person name="Brodie E.L."/>
            <person name="Williams K.H."/>
            <person name="Hubbard S.S."/>
            <person name="Banfield J.F."/>
        </authorList>
    </citation>
    <scope>NUCLEOTIDE SEQUENCE [LARGE SCALE GENOMIC DNA]</scope>
</reference>
<evidence type="ECO:0000256" key="2">
    <source>
        <dbReference type="ARBA" id="ARBA00022649"/>
    </source>
</evidence>
<accession>A0A1F5C9W0</accession>
<comment type="caution">
    <text evidence="3">The sequence shown here is derived from an EMBL/GenBank/DDBJ whole genome shotgun (WGS) entry which is preliminary data.</text>
</comment>